<dbReference type="EMBL" id="PDCK01000043">
    <property type="protein sequence ID" value="PRQ32949.1"/>
    <property type="molecule type" value="Genomic_DNA"/>
</dbReference>
<dbReference type="Gramene" id="PRQ32949">
    <property type="protein sequence ID" value="PRQ32949"/>
    <property type="gene ID" value="RchiOBHm_Chr5g0052061"/>
</dbReference>
<proteinExistence type="predicted"/>
<evidence type="ECO:0000313" key="1">
    <source>
        <dbReference type="EMBL" id="PRQ32949.1"/>
    </source>
</evidence>
<keyword evidence="2" id="KW-1185">Reference proteome</keyword>
<dbReference type="Proteomes" id="UP000238479">
    <property type="component" value="Chromosome 5"/>
</dbReference>
<sequence length="49" mass="5685">MVFEDLDSYWDVSILSYTVGIVYTLFVHSCKYDCIITSLYSKSHSFLPP</sequence>
<name>A0A2P6QFK6_ROSCH</name>
<evidence type="ECO:0000313" key="2">
    <source>
        <dbReference type="Proteomes" id="UP000238479"/>
    </source>
</evidence>
<dbReference type="AlphaFoldDB" id="A0A2P6QFK6"/>
<organism evidence="1 2">
    <name type="scientific">Rosa chinensis</name>
    <name type="common">China rose</name>
    <dbReference type="NCBI Taxonomy" id="74649"/>
    <lineage>
        <taxon>Eukaryota</taxon>
        <taxon>Viridiplantae</taxon>
        <taxon>Streptophyta</taxon>
        <taxon>Embryophyta</taxon>
        <taxon>Tracheophyta</taxon>
        <taxon>Spermatophyta</taxon>
        <taxon>Magnoliopsida</taxon>
        <taxon>eudicotyledons</taxon>
        <taxon>Gunneridae</taxon>
        <taxon>Pentapetalae</taxon>
        <taxon>rosids</taxon>
        <taxon>fabids</taxon>
        <taxon>Rosales</taxon>
        <taxon>Rosaceae</taxon>
        <taxon>Rosoideae</taxon>
        <taxon>Rosoideae incertae sedis</taxon>
        <taxon>Rosa</taxon>
    </lineage>
</organism>
<comment type="caution">
    <text evidence="1">The sequence shown here is derived from an EMBL/GenBank/DDBJ whole genome shotgun (WGS) entry which is preliminary data.</text>
</comment>
<reference evidence="1 2" key="1">
    <citation type="journal article" date="2018" name="Nat. Genet.">
        <title>The Rosa genome provides new insights in the design of modern roses.</title>
        <authorList>
            <person name="Bendahmane M."/>
        </authorList>
    </citation>
    <scope>NUCLEOTIDE SEQUENCE [LARGE SCALE GENOMIC DNA]</scope>
    <source>
        <strain evidence="2">cv. Old Blush</strain>
    </source>
</reference>
<accession>A0A2P6QFK6</accession>
<protein>
    <submittedName>
        <fullName evidence="1">Uncharacterized protein</fullName>
    </submittedName>
</protein>
<gene>
    <name evidence="1" type="ORF">RchiOBHm_Chr5g0052061</name>
</gene>